<feature type="chain" id="PRO_5029508396" description="Nerve growth factor-related domain-containing protein" evidence="1">
    <location>
        <begin position="25"/>
        <end position="218"/>
    </location>
</feature>
<proteinExistence type="predicted"/>
<feature type="domain" description="Nerve growth factor-related" evidence="2">
    <location>
        <begin position="115"/>
        <end position="208"/>
    </location>
</feature>
<dbReference type="GO" id="GO:0005102">
    <property type="term" value="F:signaling receptor binding"/>
    <property type="evidence" value="ECO:0007669"/>
    <property type="project" value="InterPro"/>
</dbReference>
<evidence type="ECO:0000313" key="4">
    <source>
        <dbReference type="Proteomes" id="UP000594260"/>
    </source>
</evidence>
<dbReference type="KEGG" id="vde:111246862"/>
<feature type="signal peptide" evidence="1">
    <location>
        <begin position="1"/>
        <end position="24"/>
    </location>
</feature>
<dbReference type="InParanoid" id="A0A7M7JL13"/>
<dbReference type="SUPFAM" id="SSF57501">
    <property type="entry name" value="Cystine-knot cytokines"/>
    <property type="match status" value="1"/>
</dbReference>
<protein>
    <recommendedName>
        <fullName evidence="2">Nerve growth factor-related domain-containing protein</fullName>
    </recommendedName>
</protein>
<keyword evidence="4" id="KW-1185">Reference proteome</keyword>
<dbReference type="Pfam" id="PF00243">
    <property type="entry name" value="NGF"/>
    <property type="match status" value="1"/>
</dbReference>
<dbReference type="GeneID" id="111246862"/>
<evidence type="ECO:0000259" key="2">
    <source>
        <dbReference type="Pfam" id="PF00243"/>
    </source>
</evidence>
<accession>A0A7M7JL13</accession>
<reference evidence="3" key="1">
    <citation type="submission" date="2021-01" db="UniProtKB">
        <authorList>
            <consortium name="EnsemblMetazoa"/>
        </authorList>
    </citation>
    <scope>IDENTIFICATION</scope>
</reference>
<keyword evidence="1" id="KW-0732">Signal</keyword>
<name>A0A7M7JL13_VARDE</name>
<dbReference type="EnsemblMetazoa" id="XM_022797174">
    <property type="protein sequence ID" value="XP_022652909"/>
    <property type="gene ID" value="LOC111246862"/>
</dbReference>
<dbReference type="AlphaFoldDB" id="A0A7M7JL13"/>
<dbReference type="Proteomes" id="UP000594260">
    <property type="component" value="Unplaced"/>
</dbReference>
<organism evidence="3 4">
    <name type="scientific">Varroa destructor</name>
    <name type="common">Honeybee mite</name>
    <dbReference type="NCBI Taxonomy" id="109461"/>
    <lineage>
        <taxon>Eukaryota</taxon>
        <taxon>Metazoa</taxon>
        <taxon>Ecdysozoa</taxon>
        <taxon>Arthropoda</taxon>
        <taxon>Chelicerata</taxon>
        <taxon>Arachnida</taxon>
        <taxon>Acari</taxon>
        <taxon>Parasitiformes</taxon>
        <taxon>Mesostigmata</taxon>
        <taxon>Gamasina</taxon>
        <taxon>Dermanyssoidea</taxon>
        <taxon>Varroidae</taxon>
        <taxon>Varroa</taxon>
    </lineage>
</organism>
<dbReference type="InterPro" id="IPR029034">
    <property type="entry name" value="Cystine-knot_cytokine"/>
</dbReference>
<dbReference type="InterPro" id="IPR002072">
    <property type="entry name" value="Nerve_growth_factor-rel"/>
</dbReference>
<sequence length="218" mass="24511">MQHMMLCLVAAVVLTACLTMPGQAVPSHQFNELGSQEVEADTAVVMDEATDPNQPDRLLAIYNYIKQLVHGVTGGDEPGKVDMYNKIKDHMEETYAVQGPSDPSDLEEEAEFERLCETRSQWTLLNRTVNTDGDPVEIVHDIYKQWYHYTQCVHADRPCAAVNESAFESQCVQTEGFQLMYARSLTTVDTRPSFMFVAVPRDCVCKAALRKKATSKRV</sequence>
<evidence type="ECO:0000313" key="3">
    <source>
        <dbReference type="EnsemblMetazoa" id="XP_022652909"/>
    </source>
</evidence>
<evidence type="ECO:0000256" key="1">
    <source>
        <dbReference type="SAM" id="SignalP"/>
    </source>
</evidence>
<dbReference type="RefSeq" id="XP_022652909.1">
    <property type="nucleotide sequence ID" value="XM_022797174.1"/>
</dbReference>
<dbReference type="OrthoDB" id="10299224at2759"/>
<dbReference type="Gene3D" id="2.10.90.10">
    <property type="entry name" value="Cystine-knot cytokines"/>
    <property type="match status" value="1"/>
</dbReference>